<keyword evidence="2" id="KW-1185">Reference proteome</keyword>
<sequence length="69" mass="7680">MKVDQVESVSVMDEALLSNESVPPKESHLFPLRISNSLSLELPPKDSDISLLIFNSGVIQLENINIIQF</sequence>
<reference evidence="1 2" key="1">
    <citation type="submission" date="2015-12" db="EMBL/GenBank/DDBJ databases">
        <title>Dictyostelia acquired genes for synthesis and detection of signals that induce cell-type specialization by lateral gene transfer from prokaryotes.</title>
        <authorList>
            <person name="Gloeckner G."/>
            <person name="Schaap P."/>
        </authorList>
    </citation>
    <scope>NUCLEOTIDE SEQUENCE [LARGE SCALE GENOMIC DNA]</scope>
    <source>
        <strain evidence="1 2">TK</strain>
    </source>
</reference>
<gene>
    <name evidence="1" type="ORF">DLAC_04495</name>
</gene>
<dbReference type="EMBL" id="LODT01000022">
    <property type="protein sequence ID" value="KYQ94201.1"/>
    <property type="molecule type" value="Genomic_DNA"/>
</dbReference>
<name>A0A151ZJM3_TIELA</name>
<evidence type="ECO:0000313" key="2">
    <source>
        <dbReference type="Proteomes" id="UP000076078"/>
    </source>
</evidence>
<protein>
    <submittedName>
        <fullName evidence="1">Putative mitochondrial transferase</fullName>
    </submittedName>
</protein>
<organism evidence="1 2">
    <name type="scientific">Tieghemostelium lacteum</name>
    <name type="common">Slime mold</name>
    <name type="synonym">Dictyostelium lacteum</name>
    <dbReference type="NCBI Taxonomy" id="361077"/>
    <lineage>
        <taxon>Eukaryota</taxon>
        <taxon>Amoebozoa</taxon>
        <taxon>Evosea</taxon>
        <taxon>Eumycetozoa</taxon>
        <taxon>Dictyostelia</taxon>
        <taxon>Dictyosteliales</taxon>
        <taxon>Raperosteliaceae</taxon>
        <taxon>Tieghemostelium</taxon>
    </lineage>
</organism>
<dbReference type="AlphaFoldDB" id="A0A151ZJM3"/>
<accession>A0A151ZJM3</accession>
<dbReference type="GO" id="GO:0016740">
    <property type="term" value="F:transferase activity"/>
    <property type="evidence" value="ECO:0007669"/>
    <property type="project" value="UniProtKB-KW"/>
</dbReference>
<dbReference type="InParanoid" id="A0A151ZJM3"/>
<dbReference type="OrthoDB" id="191995at2759"/>
<dbReference type="Proteomes" id="UP000076078">
    <property type="component" value="Unassembled WGS sequence"/>
</dbReference>
<evidence type="ECO:0000313" key="1">
    <source>
        <dbReference type="EMBL" id="KYQ94201.1"/>
    </source>
</evidence>
<comment type="caution">
    <text evidence="1">The sequence shown here is derived from an EMBL/GenBank/DDBJ whole genome shotgun (WGS) entry which is preliminary data.</text>
</comment>
<keyword evidence="1" id="KW-0808">Transferase</keyword>
<proteinExistence type="predicted"/>